<protein>
    <submittedName>
        <fullName evidence="3">APC family permease</fullName>
    </submittedName>
</protein>
<evidence type="ECO:0000313" key="3">
    <source>
        <dbReference type="EMBL" id="QOY60630.1"/>
    </source>
</evidence>
<name>A0A7S7RUH6_9ACTN</name>
<dbReference type="Proteomes" id="UP000593735">
    <property type="component" value="Chromosome"/>
</dbReference>
<dbReference type="RefSeq" id="WP_194371267.1">
    <property type="nucleotide sequence ID" value="NZ_CP063767.1"/>
</dbReference>
<evidence type="ECO:0000256" key="1">
    <source>
        <dbReference type="SAM" id="MobiDB-lite"/>
    </source>
</evidence>
<dbReference type="KEGG" id="tio:INP52_09685"/>
<feature type="transmembrane region" description="Helical" evidence="2">
    <location>
        <begin position="145"/>
        <end position="164"/>
    </location>
</feature>
<dbReference type="AlphaFoldDB" id="A0A7S7RUH6"/>
<keyword evidence="2" id="KW-0472">Membrane</keyword>
<sequence>MSLRKTIDGARREAQENTVGLPKKEAEATKDDDEKKGFSRRSAANAKPAREAASSVRVSSKPKKGVVGAPAETKEQKRERKRKEREQDDLRNRAYDLVLRGIPGYKASEKIFFILMGVGFGLAVISLIAGYVLEGNDNYTTMQGVLSVASLVAAYVFIIGSFIYDLVKRRPYRREAEARVQGLTDKKIMDLFEKERSAQNAKRAQKEAAKAQGKGAKK</sequence>
<keyword evidence="2" id="KW-1133">Transmembrane helix</keyword>
<keyword evidence="4" id="KW-1185">Reference proteome</keyword>
<proteinExistence type="predicted"/>
<gene>
    <name evidence="3" type="ORF">INP52_09685</name>
</gene>
<evidence type="ECO:0000256" key="2">
    <source>
        <dbReference type="SAM" id="Phobius"/>
    </source>
</evidence>
<feature type="region of interest" description="Disordered" evidence="1">
    <location>
        <begin position="196"/>
        <end position="218"/>
    </location>
</feature>
<feature type="compositionally biased region" description="Basic and acidic residues" evidence="1">
    <location>
        <begin position="1"/>
        <end position="15"/>
    </location>
</feature>
<keyword evidence="2" id="KW-0812">Transmembrane</keyword>
<accession>A0A7S7RUH6</accession>
<feature type="transmembrane region" description="Helical" evidence="2">
    <location>
        <begin position="111"/>
        <end position="133"/>
    </location>
</feature>
<feature type="compositionally biased region" description="Basic and acidic residues" evidence="1">
    <location>
        <begin position="22"/>
        <end position="37"/>
    </location>
</feature>
<feature type="region of interest" description="Disordered" evidence="1">
    <location>
        <begin position="1"/>
        <end position="87"/>
    </location>
</feature>
<reference evidence="3 4" key="1">
    <citation type="submission" date="2020-10" db="EMBL/GenBank/DDBJ databases">
        <title>Olsenella immobilis sp.nov., isolated from the mud in a fermentation cellar used for the production of Chinese strong-flavoured liquor.</title>
        <authorList>
            <person name="Lu L."/>
        </authorList>
    </citation>
    <scope>NUCLEOTIDE SEQUENCE [LARGE SCALE GENOMIC DNA]</scope>
    <source>
        <strain evidence="3 4">LZLJ-2</strain>
    </source>
</reference>
<evidence type="ECO:0000313" key="4">
    <source>
        <dbReference type="Proteomes" id="UP000593735"/>
    </source>
</evidence>
<feature type="compositionally biased region" description="Basic and acidic residues" evidence="1">
    <location>
        <begin position="72"/>
        <end position="87"/>
    </location>
</feature>
<organism evidence="3 4">
    <name type="scientific">Thermophilibacter immobilis</name>
    <dbReference type="NCBI Taxonomy" id="2779519"/>
    <lineage>
        <taxon>Bacteria</taxon>
        <taxon>Bacillati</taxon>
        <taxon>Actinomycetota</taxon>
        <taxon>Coriobacteriia</taxon>
        <taxon>Coriobacteriales</taxon>
        <taxon>Atopobiaceae</taxon>
        <taxon>Thermophilibacter</taxon>
    </lineage>
</organism>
<dbReference type="EMBL" id="CP063767">
    <property type="protein sequence ID" value="QOY60630.1"/>
    <property type="molecule type" value="Genomic_DNA"/>
</dbReference>